<evidence type="ECO:0000256" key="6">
    <source>
        <dbReference type="ARBA" id="ARBA00023287"/>
    </source>
</evidence>
<dbReference type="InterPro" id="IPR036505">
    <property type="entry name" value="Amidase/PGRP_sf"/>
</dbReference>
<comment type="catalytic activity">
    <reaction evidence="1">
        <text>Hydrolyzes the link between N-acetylmuramoyl residues and L-amino acid residues in certain cell-wall glycopeptides.</text>
        <dbReference type="EC" id="3.5.1.28"/>
    </reaction>
</comment>
<evidence type="ECO:0000259" key="8">
    <source>
        <dbReference type="SMART" id="SM00644"/>
    </source>
</evidence>
<dbReference type="RefSeq" id="WP_209456867.1">
    <property type="nucleotide sequence ID" value="NZ_BAAACS010000012.1"/>
</dbReference>
<dbReference type="EC" id="3.5.1.28" evidence="3"/>
<evidence type="ECO:0000313" key="9">
    <source>
        <dbReference type="EMBL" id="MBP1855425.1"/>
    </source>
</evidence>
<dbReference type="InterPro" id="IPR002502">
    <property type="entry name" value="Amidase_domain"/>
</dbReference>
<keyword evidence="4" id="KW-0378">Hydrolase</keyword>
<name>A0ABS4EBW4_9FIRM</name>
<evidence type="ECO:0000256" key="1">
    <source>
        <dbReference type="ARBA" id="ARBA00001561"/>
    </source>
</evidence>
<dbReference type="SUPFAM" id="SSF55846">
    <property type="entry name" value="N-acetylmuramoyl-L-alanine amidase-like"/>
    <property type="match status" value="1"/>
</dbReference>
<dbReference type="PANTHER" id="PTHR30417:SF11">
    <property type="entry name" value="N-ACETYLMURAMOYL-L-ALANINE AMIDASE XLYA"/>
    <property type="match status" value="1"/>
</dbReference>
<protein>
    <recommendedName>
        <fullName evidence="3">N-acetylmuramoyl-L-alanine amidase</fullName>
        <ecNumber evidence="3">3.5.1.28</ecNumber>
    </recommendedName>
</protein>
<dbReference type="Pfam" id="PF01510">
    <property type="entry name" value="Amidase_2"/>
    <property type="match status" value="1"/>
</dbReference>
<dbReference type="Gene3D" id="3.40.80.10">
    <property type="entry name" value="Peptidoglycan recognition protein-like"/>
    <property type="match status" value="1"/>
</dbReference>
<keyword evidence="7" id="KW-0961">Cell wall biogenesis/degradation</keyword>
<dbReference type="InterPro" id="IPR051206">
    <property type="entry name" value="NAMLAA_amidase_2"/>
</dbReference>
<evidence type="ECO:0000256" key="2">
    <source>
        <dbReference type="ARBA" id="ARBA00007553"/>
    </source>
</evidence>
<proteinExistence type="inferred from homology"/>
<dbReference type="Gene3D" id="3.40.50.12090">
    <property type="match status" value="1"/>
</dbReference>
<dbReference type="EMBL" id="JAGGJX010000003">
    <property type="protein sequence ID" value="MBP1855425.1"/>
    <property type="molecule type" value="Genomic_DNA"/>
</dbReference>
<sequence>MSLIQSLLPSSKYSKKCPYSMTPIGVCVHNTYNDAPAINEITYMKNNDSSTSYHIAVDDKEAIQAIPFNRNAFHAGDGGNGTGNRKYIALEICYSKSGGERFKNAESRAASEVAAILKQYGWSIDRVKAHRDFAKKNCPHRTNMTEFKKLVQNELNKLTNKSQPQTYENVIIYSGDRDKAVAIIMKEYLPNSTIVDIADYKSYMCRNAYAIGGGASKGLEKFPDNVTKFVGNDFKDTYIKVIDWLDNRKLM</sequence>
<feature type="domain" description="N-acetylmuramoyl-L-alanine amidase" evidence="8">
    <location>
        <begin position="13"/>
        <end position="140"/>
    </location>
</feature>
<accession>A0ABS4EBW4</accession>
<dbReference type="PANTHER" id="PTHR30417">
    <property type="entry name" value="N-ACETYLMURAMOYL-L-ALANINE AMIDASE AMID"/>
    <property type="match status" value="1"/>
</dbReference>
<dbReference type="SMART" id="SM00644">
    <property type="entry name" value="Ami_2"/>
    <property type="match status" value="1"/>
</dbReference>
<evidence type="ECO:0000256" key="7">
    <source>
        <dbReference type="ARBA" id="ARBA00023316"/>
    </source>
</evidence>
<organism evidence="9 10">
    <name type="scientific">Metaclostridioides mangenotii</name>
    <dbReference type="NCBI Taxonomy" id="1540"/>
    <lineage>
        <taxon>Bacteria</taxon>
        <taxon>Bacillati</taxon>
        <taxon>Bacillota</taxon>
        <taxon>Clostridia</taxon>
        <taxon>Peptostreptococcales</taxon>
        <taxon>Peptostreptococcaceae</taxon>
        <taxon>Metaclostridioides</taxon>
    </lineage>
</organism>
<evidence type="ECO:0000256" key="3">
    <source>
        <dbReference type="ARBA" id="ARBA00011901"/>
    </source>
</evidence>
<keyword evidence="10" id="KW-1185">Reference proteome</keyword>
<keyword evidence="6" id="KW-0178">Competence</keyword>
<comment type="caution">
    <text evidence="9">The sequence shown here is derived from an EMBL/GenBank/DDBJ whole genome shotgun (WGS) entry which is preliminary data.</text>
</comment>
<evidence type="ECO:0000256" key="5">
    <source>
        <dbReference type="ARBA" id="ARBA00022969"/>
    </source>
</evidence>
<reference evidence="9 10" key="1">
    <citation type="submission" date="2021-03" db="EMBL/GenBank/DDBJ databases">
        <title>Genomic Encyclopedia of Type Strains, Phase IV (KMG-IV): sequencing the most valuable type-strain genomes for metagenomic binning, comparative biology and taxonomic classification.</title>
        <authorList>
            <person name="Goeker M."/>
        </authorList>
    </citation>
    <scope>NUCLEOTIDE SEQUENCE [LARGE SCALE GENOMIC DNA]</scope>
    <source>
        <strain evidence="9 10">DSM 1289</strain>
    </source>
</reference>
<comment type="similarity">
    <text evidence="2">Belongs to the N-acetylmuramoyl-L-alanine amidase 2 family.</text>
</comment>
<evidence type="ECO:0000256" key="4">
    <source>
        <dbReference type="ARBA" id="ARBA00022801"/>
    </source>
</evidence>
<gene>
    <name evidence="9" type="ORF">J2Z43_001820</name>
</gene>
<dbReference type="CDD" id="cd06583">
    <property type="entry name" value="PGRP"/>
    <property type="match status" value="1"/>
</dbReference>
<evidence type="ECO:0000313" key="10">
    <source>
        <dbReference type="Proteomes" id="UP000767291"/>
    </source>
</evidence>
<dbReference type="Proteomes" id="UP000767291">
    <property type="component" value="Unassembled WGS sequence"/>
</dbReference>
<keyword evidence="5" id="KW-0749">Sporulation</keyword>